<dbReference type="RefSeq" id="WP_245965955.1">
    <property type="nucleotide sequence ID" value="NZ_QPJK01000011.1"/>
</dbReference>
<accession>A0A368XIF7</accession>
<dbReference type="EMBL" id="QPJK01000011">
    <property type="protein sequence ID" value="RCW66267.1"/>
    <property type="molecule type" value="Genomic_DNA"/>
</dbReference>
<dbReference type="InterPro" id="IPR027417">
    <property type="entry name" value="P-loop_NTPase"/>
</dbReference>
<evidence type="ECO:0000313" key="1">
    <source>
        <dbReference type="EMBL" id="RCW66267.1"/>
    </source>
</evidence>
<dbReference type="Proteomes" id="UP000252884">
    <property type="component" value="Unassembled WGS sequence"/>
</dbReference>
<evidence type="ECO:0008006" key="3">
    <source>
        <dbReference type="Google" id="ProtNLM"/>
    </source>
</evidence>
<sequence>MTFHRPELATEMAEQLLRPKGLSKKVRSGLFLGGLRRTGKTTFLRSDLIPELEAQGAIVVYVDLWSNAAAKPSDLLLGAVRRTLADLQRADSKAVRMLKRLKGLDLGAAGFKFGFSLTELGKDEGNTLAGAFSELVNLAKTDVVVIIDEVQHALGSDDGDSMLLALKAARDEINLTPDTPGYFLFIGTGSHRARVRELTIKGKQAFNGAMSEDFPVLGIDFVVWLLKEADLGARTPTADTAFECFTRLGRRPEELMKALSALQNAPNFVDADQDLRAITEGVRQSAAGVDLARLDDLGPLALAVFGYVCEQGGQGVKKLFSAATLEEYGAEIGRPVAPEEVQKVANLLVDSNILARDGHGIYGVSDPFVADAYRSRSDMLKTLEGPDART</sequence>
<name>A0A368XIF7_9BURK</name>
<organism evidence="1 2">
    <name type="scientific">Pseudorhodoferax soli</name>
    <dbReference type="NCBI Taxonomy" id="545864"/>
    <lineage>
        <taxon>Bacteria</taxon>
        <taxon>Pseudomonadati</taxon>
        <taxon>Pseudomonadota</taxon>
        <taxon>Betaproteobacteria</taxon>
        <taxon>Burkholderiales</taxon>
        <taxon>Comamonadaceae</taxon>
    </lineage>
</organism>
<protein>
    <recommendedName>
        <fullName evidence="3">AAA ATPase-like protein</fullName>
    </recommendedName>
</protein>
<gene>
    <name evidence="1" type="ORF">DES41_111225</name>
</gene>
<reference evidence="1 2" key="1">
    <citation type="submission" date="2018-07" db="EMBL/GenBank/DDBJ databases">
        <title>Genomic Encyclopedia of Type Strains, Phase IV (KMG-IV): sequencing the most valuable type-strain genomes for metagenomic binning, comparative biology and taxonomic classification.</title>
        <authorList>
            <person name="Goeker M."/>
        </authorList>
    </citation>
    <scope>NUCLEOTIDE SEQUENCE [LARGE SCALE GENOMIC DNA]</scope>
    <source>
        <strain evidence="1 2">DSM 21634</strain>
    </source>
</reference>
<dbReference type="Gene3D" id="3.40.50.300">
    <property type="entry name" value="P-loop containing nucleotide triphosphate hydrolases"/>
    <property type="match status" value="1"/>
</dbReference>
<dbReference type="SUPFAM" id="SSF52540">
    <property type="entry name" value="P-loop containing nucleoside triphosphate hydrolases"/>
    <property type="match status" value="1"/>
</dbReference>
<dbReference type="AlphaFoldDB" id="A0A368XIF7"/>
<comment type="caution">
    <text evidence="1">The sequence shown here is derived from an EMBL/GenBank/DDBJ whole genome shotgun (WGS) entry which is preliminary data.</text>
</comment>
<proteinExistence type="predicted"/>
<keyword evidence="2" id="KW-1185">Reference proteome</keyword>
<evidence type="ECO:0000313" key="2">
    <source>
        <dbReference type="Proteomes" id="UP000252884"/>
    </source>
</evidence>